<dbReference type="Pfam" id="PF00365">
    <property type="entry name" value="PFK"/>
    <property type="match status" value="1"/>
</dbReference>
<evidence type="ECO:0000259" key="6">
    <source>
        <dbReference type="Pfam" id="PF00365"/>
    </source>
</evidence>
<dbReference type="PANTHER" id="PTHR45770">
    <property type="entry name" value="ATP-DEPENDENT 6-PHOSPHOFRUCTOKINASE 1"/>
    <property type="match status" value="1"/>
</dbReference>
<dbReference type="GO" id="GO:0046872">
    <property type="term" value="F:metal ion binding"/>
    <property type="evidence" value="ECO:0007669"/>
    <property type="project" value="UniProtKB-KW"/>
</dbReference>
<dbReference type="AlphaFoldDB" id="A0AB34K6H5"/>
<keyword evidence="5" id="KW-0460">Magnesium</keyword>
<dbReference type="PRINTS" id="PR00476">
    <property type="entry name" value="PHFRCTKINASE"/>
</dbReference>
<dbReference type="InterPro" id="IPR000023">
    <property type="entry name" value="Phosphofructokinase_dom"/>
</dbReference>
<dbReference type="GO" id="GO:0006002">
    <property type="term" value="P:fructose 6-phosphate metabolic process"/>
    <property type="evidence" value="ECO:0007669"/>
    <property type="project" value="InterPro"/>
</dbReference>
<sequence>MPEGREGSHLERMPRFNRVGGLHEALGPRLAEAWESRNWPKCGLLSMASHRELALGVAAGLGIGVAATLVISRLLRPSDKGEKVVVGKEGYMWCRPELVPRSIIEPKTPKHPSKVEEQATAAIKETTTPSASAEENSESSSHLAANHLSAWLDDPAKHTVWPPAQSTRKIPNPMGTLYPGMNFLKANEKIIGHIILNDSKASSRSSALRDGCIRANSTEYIWWSPNKVKAAMVTCGGLCPGLNSIIRGITNCLWQEYEVHDITGITAGYNGLSDPENYESIPLNPSFVREIHMKGGSILKAGRGGFDAPKIIANLRRLGINLLFVIGGDGTQFAGHLLYEEARKQRYEVSVVGVPKSIDNDVLFVDRTFGFDSAVEAAAQVIQNSYVEATSCAKGVGIVKLMGRDAGFVAANAALASNIVDLVLVPEVKIARLQDIFDYVDETLARKGHMVIVVGEGAMQDYVSTGKKDATGHTIYGDSGVFMRDTLNEYLKPKGGRTFYIDPSYIIRSVPVTPNDHIYCSRLANNAVHTAMRGYTGVCVGAIHNVVVILKSRLIASGKKQIKVKSSTWQTCVQLCRMPANLTGIKQESK</sequence>
<reference evidence="7 8" key="1">
    <citation type="journal article" date="2024" name="Science">
        <title>Giant polyketide synthase enzymes in the biosynthesis of giant marine polyether toxins.</title>
        <authorList>
            <person name="Fallon T.R."/>
            <person name="Shende V.V."/>
            <person name="Wierzbicki I.H."/>
            <person name="Pendleton A.L."/>
            <person name="Watervoot N.F."/>
            <person name="Auber R.P."/>
            <person name="Gonzalez D.J."/>
            <person name="Wisecaver J.H."/>
            <person name="Moore B.S."/>
        </authorList>
    </citation>
    <scope>NUCLEOTIDE SEQUENCE [LARGE SCALE GENOMIC DNA]</scope>
    <source>
        <strain evidence="7 8">12B1</strain>
    </source>
</reference>
<evidence type="ECO:0000313" key="7">
    <source>
        <dbReference type="EMBL" id="KAL1530088.1"/>
    </source>
</evidence>
<evidence type="ECO:0000313" key="8">
    <source>
        <dbReference type="Proteomes" id="UP001515480"/>
    </source>
</evidence>
<evidence type="ECO:0000256" key="5">
    <source>
        <dbReference type="ARBA" id="ARBA00022842"/>
    </source>
</evidence>
<organism evidence="7 8">
    <name type="scientific">Prymnesium parvum</name>
    <name type="common">Toxic golden alga</name>
    <dbReference type="NCBI Taxonomy" id="97485"/>
    <lineage>
        <taxon>Eukaryota</taxon>
        <taxon>Haptista</taxon>
        <taxon>Haptophyta</taxon>
        <taxon>Prymnesiophyceae</taxon>
        <taxon>Prymnesiales</taxon>
        <taxon>Prymnesiaceae</taxon>
        <taxon>Prymnesium</taxon>
    </lineage>
</organism>
<dbReference type="EMBL" id="JBGBPQ010000001">
    <property type="protein sequence ID" value="KAL1530088.1"/>
    <property type="molecule type" value="Genomic_DNA"/>
</dbReference>
<evidence type="ECO:0000256" key="4">
    <source>
        <dbReference type="ARBA" id="ARBA00022777"/>
    </source>
</evidence>
<keyword evidence="8" id="KW-1185">Reference proteome</keyword>
<dbReference type="NCBIfam" id="NF005301">
    <property type="entry name" value="PRK06830.1"/>
    <property type="match status" value="1"/>
</dbReference>
<comment type="caution">
    <text evidence="7">The sequence shown here is derived from an EMBL/GenBank/DDBJ whole genome shotgun (WGS) entry which is preliminary data.</text>
</comment>
<keyword evidence="4" id="KW-0418">Kinase</keyword>
<dbReference type="InterPro" id="IPR050929">
    <property type="entry name" value="PFKA"/>
</dbReference>
<evidence type="ECO:0000256" key="2">
    <source>
        <dbReference type="ARBA" id="ARBA00022679"/>
    </source>
</evidence>
<name>A0AB34K6H5_PRYPA</name>
<dbReference type="GO" id="GO:0003872">
    <property type="term" value="F:6-phosphofructokinase activity"/>
    <property type="evidence" value="ECO:0007669"/>
    <property type="project" value="InterPro"/>
</dbReference>
<keyword evidence="3" id="KW-0479">Metal-binding</keyword>
<dbReference type="InterPro" id="IPR035966">
    <property type="entry name" value="PKF_sf"/>
</dbReference>
<evidence type="ECO:0000256" key="3">
    <source>
        <dbReference type="ARBA" id="ARBA00022723"/>
    </source>
</evidence>
<evidence type="ECO:0000256" key="1">
    <source>
        <dbReference type="ARBA" id="ARBA00001946"/>
    </source>
</evidence>
<proteinExistence type="predicted"/>
<keyword evidence="2" id="KW-0808">Transferase</keyword>
<dbReference type="SUPFAM" id="SSF53784">
    <property type="entry name" value="Phosphofructokinase"/>
    <property type="match status" value="1"/>
</dbReference>
<dbReference type="InterPro" id="IPR022953">
    <property type="entry name" value="ATP_PFK"/>
</dbReference>
<feature type="domain" description="Phosphofructokinase" evidence="6">
    <location>
        <begin position="230"/>
        <end position="529"/>
    </location>
</feature>
<accession>A0AB34K6H5</accession>
<gene>
    <name evidence="7" type="ORF">AB1Y20_001010</name>
</gene>
<dbReference type="Proteomes" id="UP001515480">
    <property type="component" value="Unassembled WGS sequence"/>
</dbReference>
<protein>
    <recommendedName>
        <fullName evidence="6">Phosphofructokinase domain-containing protein</fullName>
    </recommendedName>
</protein>
<comment type="cofactor">
    <cofactor evidence="1">
        <name>Mg(2+)</name>
        <dbReference type="ChEBI" id="CHEBI:18420"/>
    </cofactor>
</comment>
<dbReference type="Gene3D" id="3.40.50.450">
    <property type="match status" value="1"/>
</dbReference>